<dbReference type="PROSITE" id="PS52016">
    <property type="entry name" value="TONB_DEPENDENT_REC_3"/>
    <property type="match status" value="1"/>
</dbReference>
<keyword evidence="5" id="KW-1185">Reference proteome</keyword>
<sequence length="851" mass="90974">MIVKNSTNARTIKRLGAWLVPLAGTLSLMAFRLPADDNPIRVIAEKLSAYYARTLPEKAYLHLDRPAYGTGETIWFSAYVVDALRHRPDTLSKVLHVDLLSPERRVVVRRTLRLVGGRAAGDIELNDSLLAGTYLLRAYTNWMLNAGPDYVYQRRLQVWPASPDQTPADPGIASPATKAAVKSTVLPTGKVDVQFFPEGGTLVAGLPATVGIKAQAANGRSAVVSGQVLDEKNQPVVAVFATPHAGMGRLSFTPAAGQRYHARVKLPDGTSADYPLPAVQPTGYSLHVADTGDSYTVEARYKGTPGAPVPGPVMLLTEVRGFLIGLVPRPITDDGAPATWKVAKSRYPNGILHLTLFDAQSTPQAERLAFILNGAPALNVVLTPDRAAYAPHDPVHVKVQVQDATGQPVATHLSVTVAEAGAAALDPEAGNVATNLLLTSDLAGYVENPGYYFQNKTPETTQALDNLLLTQGWRRYVWKQVLGPTPPPITYPAERDLALSGRVTGMGQQGIANSQLTFIQNKPTRSILTATTGPDGRFNFTGFPGRDTAVITLQARRQTGGTNVMIRPDMGPPTFGAPLPPLPPLAAAPPGVADYLRRSRQQQVQERQNHPGDYVARTVQLGNVAVTGKKVLVPRDDTRRLYGAVANTVIDFANDMSAQSGLSIFQVLQGRVAGLTVSGTPPNMSVQIRGAGSPIFILDGMKVDDDAISSIPANQVESVEVFKGPEAAIFGAGSNGGVIAVYTKRGDKNYKGADKGPSPGILVVRLPGYYQAKEFYQPRYGAPVLNAPASDSRRLTLYWDPEFSTDIKGQGEFLFYTADGGGNFQIATEGVSLAGDPSQGKATIYVAPKSR</sequence>
<dbReference type="EMBL" id="BAABGQ010000006">
    <property type="protein sequence ID" value="GAA4501194.1"/>
    <property type="molecule type" value="Genomic_DNA"/>
</dbReference>
<keyword evidence="2" id="KW-0472">Membrane</keyword>
<evidence type="ECO:0000256" key="2">
    <source>
        <dbReference type="PROSITE-ProRule" id="PRU01360"/>
    </source>
</evidence>
<dbReference type="Gene3D" id="2.170.130.10">
    <property type="entry name" value="TonB-dependent receptor, plug domain"/>
    <property type="match status" value="1"/>
</dbReference>
<feature type="domain" description="TonB-dependent receptor plug" evidence="3">
    <location>
        <begin position="653"/>
        <end position="738"/>
    </location>
</feature>
<keyword evidence="2" id="KW-0813">Transport</keyword>
<keyword evidence="2" id="KW-0812">Transmembrane</keyword>
<evidence type="ECO:0000256" key="1">
    <source>
        <dbReference type="ARBA" id="ARBA00022729"/>
    </source>
</evidence>
<dbReference type="RefSeq" id="WP_208131817.1">
    <property type="nucleotide sequence ID" value="NZ_BAABGQ010000006.1"/>
</dbReference>
<protein>
    <recommendedName>
        <fullName evidence="3">TonB-dependent receptor plug domain-containing protein</fullName>
    </recommendedName>
</protein>
<dbReference type="InterPro" id="IPR039426">
    <property type="entry name" value="TonB-dep_rcpt-like"/>
</dbReference>
<dbReference type="PANTHER" id="PTHR30069:SF29">
    <property type="entry name" value="HEMOGLOBIN AND HEMOGLOBIN-HAPTOGLOBIN-BINDING PROTEIN 1-RELATED"/>
    <property type="match status" value="1"/>
</dbReference>
<comment type="similarity">
    <text evidence="2">Belongs to the TonB-dependent receptor family.</text>
</comment>
<comment type="caution">
    <text evidence="4">The sequence shown here is derived from an EMBL/GenBank/DDBJ whole genome shotgun (WGS) entry which is preliminary data.</text>
</comment>
<accession>A0ABP8QF85</accession>
<name>A0ABP8QF85_9BACT</name>
<comment type="subcellular location">
    <subcellularLocation>
        <location evidence="2">Cell outer membrane</location>
        <topology evidence="2">Multi-pass membrane protein</topology>
    </subcellularLocation>
</comment>
<keyword evidence="2" id="KW-1134">Transmembrane beta strand</keyword>
<dbReference type="InterPro" id="IPR037066">
    <property type="entry name" value="Plug_dom_sf"/>
</dbReference>
<keyword evidence="2" id="KW-0998">Cell outer membrane</keyword>
<reference evidence="5" key="1">
    <citation type="journal article" date="2019" name="Int. J. Syst. Evol. Microbiol.">
        <title>The Global Catalogue of Microorganisms (GCM) 10K type strain sequencing project: providing services to taxonomists for standard genome sequencing and annotation.</title>
        <authorList>
            <consortium name="The Broad Institute Genomics Platform"/>
            <consortium name="The Broad Institute Genome Sequencing Center for Infectious Disease"/>
            <person name="Wu L."/>
            <person name="Ma J."/>
        </authorList>
    </citation>
    <scope>NUCLEOTIDE SEQUENCE [LARGE SCALE GENOMIC DNA]</scope>
    <source>
        <strain evidence="5">JCM 17841</strain>
    </source>
</reference>
<dbReference type="PANTHER" id="PTHR30069">
    <property type="entry name" value="TONB-DEPENDENT OUTER MEMBRANE RECEPTOR"/>
    <property type="match status" value="1"/>
</dbReference>
<evidence type="ECO:0000313" key="4">
    <source>
        <dbReference type="EMBL" id="GAA4501194.1"/>
    </source>
</evidence>
<dbReference type="SUPFAM" id="SSF56935">
    <property type="entry name" value="Porins"/>
    <property type="match status" value="1"/>
</dbReference>
<proteinExistence type="inferred from homology"/>
<dbReference type="Gene3D" id="2.60.40.1930">
    <property type="match status" value="1"/>
</dbReference>
<dbReference type="InterPro" id="IPR012910">
    <property type="entry name" value="Plug_dom"/>
</dbReference>
<dbReference type="Proteomes" id="UP001501243">
    <property type="component" value="Unassembled WGS sequence"/>
</dbReference>
<dbReference type="Pfam" id="PF07715">
    <property type="entry name" value="Plug"/>
    <property type="match status" value="1"/>
</dbReference>
<organism evidence="4 5">
    <name type="scientific">Hymenobacter ginsengisoli</name>
    <dbReference type="NCBI Taxonomy" id="1051626"/>
    <lineage>
        <taxon>Bacteria</taxon>
        <taxon>Pseudomonadati</taxon>
        <taxon>Bacteroidota</taxon>
        <taxon>Cytophagia</taxon>
        <taxon>Cytophagales</taxon>
        <taxon>Hymenobacteraceae</taxon>
        <taxon>Hymenobacter</taxon>
    </lineage>
</organism>
<evidence type="ECO:0000313" key="5">
    <source>
        <dbReference type="Proteomes" id="UP001501243"/>
    </source>
</evidence>
<keyword evidence="1" id="KW-0732">Signal</keyword>
<gene>
    <name evidence="4" type="ORF">GCM10023172_22650</name>
</gene>
<evidence type="ECO:0000259" key="3">
    <source>
        <dbReference type="Pfam" id="PF07715"/>
    </source>
</evidence>